<gene>
    <name evidence="1" type="ORF">PHA8399_03815</name>
</gene>
<dbReference type="SUPFAM" id="SSF56529">
    <property type="entry name" value="FAH"/>
    <property type="match status" value="1"/>
</dbReference>
<dbReference type="PANTHER" id="PTHR30143:SF0">
    <property type="entry name" value="2-KETO-4-PENTENOATE HYDRATASE"/>
    <property type="match status" value="1"/>
</dbReference>
<organism evidence="1 2">
    <name type="scientific">Leisingera aquaemixtae</name>
    <dbReference type="NCBI Taxonomy" id="1396826"/>
    <lineage>
        <taxon>Bacteria</taxon>
        <taxon>Pseudomonadati</taxon>
        <taxon>Pseudomonadota</taxon>
        <taxon>Alphaproteobacteria</taxon>
        <taxon>Rhodobacterales</taxon>
        <taxon>Roseobacteraceae</taxon>
        <taxon>Leisingera</taxon>
    </lineage>
</organism>
<dbReference type="InterPro" id="IPR036663">
    <property type="entry name" value="Fumarylacetoacetase_C_sf"/>
</dbReference>
<protein>
    <submittedName>
        <fullName evidence="1">2-keto-4-pentenoate hydratase</fullName>
    </submittedName>
</protein>
<dbReference type="GO" id="GO:0005737">
    <property type="term" value="C:cytoplasm"/>
    <property type="evidence" value="ECO:0007669"/>
    <property type="project" value="TreeGrafter"/>
</dbReference>
<dbReference type="Proteomes" id="UP000051326">
    <property type="component" value="Unassembled WGS sequence"/>
</dbReference>
<name>A0A0P1HP49_9RHOB</name>
<reference evidence="1 2" key="1">
    <citation type="submission" date="2015-09" db="EMBL/GenBank/DDBJ databases">
        <authorList>
            <consortium name="Swine Surveillance"/>
        </authorList>
    </citation>
    <scope>NUCLEOTIDE SEQUENCE [LARGE SCALE GENOMIC DNA]</scope>
    <source>
        <strain evidence="1 2">CECT 8399</strain>
    </source>
</reference>
<sequence>MNHLVSALQDARAKGEAARITAQDLPRAVEEAYAAGLSQAPEVAAWKIGGANPWSRQVFANAEVFFGPLTPREVAVGTDVLSLAGLHAPLAEPELMLELGDDLEAELPFARMGLGFEIPASVLPDGAKSLLTGQMADRAGAGALWIGAVQPFDAARCGAAFVSHFRRNGAAAAEGGSGNIIGGPVGAAKEFLALARRHGMPLAQGQWIATGGLSPAVPAAPGDLLECRAMDMEVRLRLA</sequence>
<evidence type="ECO:0000313" key="2">
    <source>
        <dbReference type="Proteomes" id="UP000051326"/>
    </source>
</evidence>
<proteinExistence type="predicted"/>
<dbReference type="GO" id="GO:0008684">
    <property type="term" value="F:2-oxopent-4-enoate hydratase activity"/>
    <property type="evidence" value="ECO:0007669"/>
    <property type="project" value="TreeGrafter"/>
</dbReference>
<dbReference type="RefSeq" id="WP_058287665.1">
    <property type="nucleotide sequence ID" value="NZ_CYSR01000032.1"/>
</dbReference>
<dbReference type="AlphaFoldDB" id="A0A0P1HP49"/>
<dbReference type="InterPro" id="IPR050772">
    <property type="entry name" value="Hydratase-Decarb/MhpD_sf"/>
</dbReference>
<dbReference type="Gene3D" id="3.90.850.10">
    <property type="entry name" value="Fumarylacetoacetase-like, C-terminal domain"/>
    <property type="match status" value="1"/>
</dbReference>
<dbReference type="STRING" id="1396826.PHA8399_03815"/>
<evidence type="ECO:0000313" key="1">
    <source>
        <dbReference type="EMBL" id="CUI01669.1"/>
    </source>
</evidence>
<accession>A0A0P1HP49</accession>
<dbReference type="PANTHER" id="PTHR30143">
    <property type="entry name" value="ACID HYDRATASE"/>
    <property type="match status" value="1"/>
</dbReference>
<dbReference type="EMBL" id="CYSR01000032">
    <property type="protein sequence ID" value="CUI01669.1"/>
    <property type="molecule type" value="Genomic_DNA"/>
</dbReference>